<accession>A0A5C6CIX7</accession>
<evidence type="ECO:0000313" key="7">
    <source>
        <dbReference type="EMBL" id="TWU22719.1"/>
    </source>
</evidence>
<dbReference type="PROSITE" id="PS00523">
    <property type="entry name" value="SULFATASE_1"/>
    <property type="match status" value="1"/>
</dbReference>
<evidence type="ECO:0000256" key="3">
    <source>
        <dbReference type="ARBA" id="ARBA00022801"/>
    </source>
</evidence>
<keyword evidence="8" id="KW-1185">Reference proteome</keyword>
<dbReference type="Proteomes" id="UP000318437">
    <property type="component" value="Unassembled WGS sequence"/>
</dbReference>
<evidence type="ECO:0000256" key="2">
    <source>
        <dbReference type="ARBA" id="ARBA00022723"/>
    </source>
</evidence>
<comment type="caution">
    <text evidence="7">The sequence shown here is derived from an EMBL/GenBank/DDBJ whole genome shotgun (WGS) entry which is preliminary data.</text>
</comment>
<evidence type="ECO:0000256" key="5">
    <source>
        <dbReference type="SAM" id="MobiDB-lite"/>
    </source>
</evidence>
<dbReference type="GO" id="GO:0004065">
    <property type="term" value="F:arylsulfatase activity"/>
    <property type="evidence" value="ECO:0007669"/>
    <property type="project" value="UniProtKB-EC"/>
</dbReference>
<dbReference type="PANTHER" id="PTHR42693">
    <property type="entry name" value="ARYLSULFATASE FAMILY MEMBER"/>
    <property type="match status" value="1"/>
</dbReference>
<evidence type="ECO:0000256" key="4">
    <source>
        <dbReference type="ARBA" id="ARBA00022837"/>
    </source>
</evidence>
<dbReference type="PROSITE" id="PS00149">
    <property type="entry name" value="SULFATASE_2"/>
    <property type="match status" value="1"/>
</dbReference>
<feature type="region of interest" description="Disordered" evidence="5">
    <location>
        <begin position="290"/>
        <end position="310"/>
    </location>
</feature>
<dbReference type="InterPro" id="IPR050738">
    <property type="entry name" value="Sulfatase"/>
</dbReference>
<name>A0A5C6CIX7_9BACT</name>
<dbReference type="Gene3D" id="3.30.1120.10">
    <property type="match status" value="1"/>
</dbReference>
<evidence type="ECO:0000313" key="8">
    <source>
        <dbReference type="Proteomes" id="UP000318437"/>
    </source>
</evidence>
<keyword evidence="2" id="KW-0479">Metal-binding</keyword>
<dbReference type="EMBL" id="SJPS01000007">
    <property type="protein sequence ID" value="TWU22719.1"/>
    <property type="molecule type" value="Genomic_DNA"/>
</dbReference>
<sequence>MNYSLQLGSQHLICSLVVNALFCGISWGASPPNLIIILTDDQGYADVGFNGCTDIPTPNIDRIAAEGVRCTNGYVTFAVCGPSRAGLITGRYQDRFGACRNPTIDPAVPNNGVPTSEKNIAELLKPIGYTSMAVGKWHLGTFPSLRPLERGFDEFFGFLSGGHQYFPEMLTLNDLSEVTYEFEWYNTKLLRNEARVDIHDYLTDELSDAGVDFIERNSDSPFFLYMAYNAPHTPLQATKKYLDRFPHIQNKKRKTYAAMVSAVDDGVGRILDKLSKLDLDENTIVFFLSDNGGPPENGSRNKPLRGHKGSPFEGGVRVPFAVRWTGTIPAGIDYDQPVSSLDIAATIVAHADASVPVDKPLDGVDLIPYLTEKRIESPHQTLYWRWFDKNIYSVRNGFSKLILVEGEIINDKYEPQMLFDLKADLSEKNNIFQNRPQTVADASGKLDVWKKELVPPNAPGLGSWMPKKQSDK</sequence>
<organism evidence="7 8">
    <name type="scientific">Bythopirellula polymerisocia</name>
    <dbReference type="NCBI Taxonomy" id="2528003"/>
    <lineage>
        <taxon>Bacteria</taxon>
        <taxon>Pseudomonadati</taxon>
        <taxon>Planctomycetota</taxon>
        <taxon>Planctomycetia</taxon>
        <taxon>Pirellulales</taxon>
        <taxon>Lacipirellulaceae</taxon>
        <taxon>Bythopirellula</taxon>
    </lineage>
</organism>
<proteinExistence type="inferred from homology"/>
<evidence type="ECO:0000259" key="6">
    <source>
        <dbReference type="Pfam" id="PF00884"/>
    </source>
</evidence>
<dbReference type="InterPro" id="IPR024607">
    <property type="entry name" value="Sulfatase_CS"/>
</dbReference>
<evidence type="ECO:0000256" key="1">
    <source>
        <dbReference type="ARBA" id="ARBA00008779"/>
    </source>
</evidence>
<gene>
    <name evidence="7" type="primary">atsA_30</name>
    <name evidence="7" type="ORF">Pla144_41800</name>
</gene>
<dbReference type="InterPro" id="IPR017850">
    <property type="entry name" value="Alkaline_phosphatase_core_sf"/>
</dbReference>
<dbReference type="EC" id="3.1.6.1" evidence="7"/>
<comment type="similarity">
    <text evidence="1">Belongs to the sulfatase family.</text>
</comment>
<protein>
    <submittedName>
        <fullName evidence="7">Arylsulfatase</fullName>
        <ecNumber evidence="7">3.1.6.1</ecNumber>
    </submittedName>
</protein>
<dbReference type="OrthoDB" id="9783154at2"/>
<dbReference type="PANTHER" id="PTHR42693:SF53">
    <property type="entry name" value="ENDO-4-O-SULFATASE"/>
    <property type="match status" value="1"/>
</dbReference>
<reference evidence="7 8" key="1">
    <citation type="submission" date="2019-02" db="EMBL/GenBank/DDBJ databases">
        <title>Deep-cultivation of Planctomycetes and their phenomic and genomic characterization uncovers novel biology.</title>
        <authorList>
            <person name="Wiegand S."/>
            <person name="Jogler M."/>
            <person name="Boedeker C."/>
            <person name="Pinto D."/>
            <person name="Vollmers J."/>
            <person name="Rivas-Marin E."/>
            <person name="Kohn T."/>
            <person name="Peeters S.H."/>
            <person name="Heuer A."/>
            <person name="Rast P."/>
            <person name="Oberbeckmann S."/>
            <person name="Bunk B."/>
            <person name="Jeske O."/>
            <person name="Meyerdierks A."/>
            <person name="Storesund J.E."/>
            <person name="Kallscheuer N."/>
            <person name="Luecker S."/>
            <person name="Lage O.M."/>
            <person name="Pohl T."/>
            <person name="Merkel B.J."/>
            <person name="Hornburger P."/>
            <person name="Mueller R.-W."/>
            <person name="Bruemmer F."/>
            <person name="Labrenz M."/>
            <person name="Spormann A.M."/>
            <person name="Op Den Camp H."/>
            <person name="Overmann J."/>
            <person name="Amann R."/>
            <person name="Jetten M.S.M."/>
            <person name="Mascher T."/>
            <person name="Medema M.H."/>
            <person name="Devos D.P."/>
            <person name="Kaster A.-K."/>
            <person name="Ovreas L."/>
            <person name="Rohde M."/>
            <person name="Galperin M.Y."/>
            <person name="Jogler C."/>
        </authorList>
    </citation>
    <scope>NUCLEOTIDE SEQUENCE [LARGE SCALE GENOMIC DNA]</scope>
    <source>
        <strain evidence="7 8">Pla144</strain>
    </source>
</reference>
<dbReference type="GO" id="GO:0046872">
    <property type="term" value="F:metal ion binding"/>
    <property type="evidence" value="ECO:0007669"/>
    <property type="project" value="UniProtKB-KW"/>
</dbReference>
<dbReference type="AlphaFoldDB" id="A0A5C6CIX7"/>
<keyword evidence="4" id="KW-0106">Calcium</keyword>
<feature type="domain" description="Sulfatase N-terminal" evidence="6">
    <location>
        <begin position="32"/>
        <end position="352"/>
    </location>
</feature>
<dbReference type="SUPFAM" id="SSF53649">
    <property type="entry name" value="Alkaline phosphatase-like"/>
    <property type="match status" value="1"/>
</dbReference>
<dbReference type="InterPro" id="IPR000917">
    <property type="entry name" value="Sulfatase_N"/>
</dbReference>
<keyword evidence="3 7" id="KW-0378">Hydrolase</keyword>
<dbReference type="Gene3D" id="3.40.720.10">
    <property type="entry name" value="Alkaline Phosphatase, subunit A"/>
    <property type="match status" value="1"/>
</dbReference>
<dbReference type="Pfam" id="PF00884">
    <property type="entry name" value="Sulfatase"/>
    <property type="match status" value="1"/>
</dbReference>